<sequence>MEKIVHGAEGRPTEPRAAIRCVKKKKRKKDLELLRRQVLEAKRNSRKEAAPSKVRKTSLTRALNYFADQRQENDKKTRGVDRTGKKVGKRKICTKLLSLNEQRIGIFAKGSKGDRIKRENQNSSEENRARLRGEIHRLMNGINSNWRSPTNSSDHSPPADNNKSPILGNINQPKRHSRGDELRTRKHTKKKEFQDLDHIDLAAAEVPPPRTQKENRYKRRLFEDDVDDNFGKMDRFLAEELRFSPKIMSSGISTTNGTPENNASDREITNQSENTKIPFFALRNANWSPTRRYDRLCTMICSEKFENCLEEIQYRDPLKKAKRTLMGIYADSCRQHLLRQRSNAYNGLENSSTSSSLSETEDQVDITEDTDALSSAEDSDVLSEPEKKHARIGRKEKDWLAAAQARTTNHADRRLSQISESESESLDNSREPFHWLDANKRKGVKGCKRNTRKVFAQDSHEGNEKLSMASLRVNIDAKSWNIVDRPKSDVIPFGNMSNVVKREAFMIKFLENLNMNKAKKDTLKLSPQEAYWSSPRMRKFLEAQSLDDSISRRRNNVKYVKDPAVLKFGNYQNVAEFEDLPRKIRFPRTTKYVPAILRRPKTRKSTEQADISDPLFPFRVNVDKATETDPHDEDTRKKNKYEMEAAPSFAIPKMQDLTQSRMTTDISFSEFETHLQTPSIVNAYLEHKNGLMKSKVNFMNAKYRTVSRDIYEDNERQGYSRNEERNCVQQAECGFDPKNTKGNILQQSSKEVAPLLTRNKDIATLQEKYIRELVPHREENPAQGESHKNCAKTVRFLRAEPNGSAEDRASRQRAGNELPRNEGQNCKASNSKCRDARDFGNFTELASENLTRGGMKTDNFHRENQKQPDGLEILRCENGGNQRLNYAAQNAGAQSELQKLVVTSSFDNEDSRDPSNFHACKPADGLVRVIALENQSDTCRRPEFIERAQEATNLCEDVQPAKYLAFDSSQNIQRIPIYIRNDRVGGLASESCSAGLANFTKNRQGEQNAAKNVEHKIVIVPRAEENSGILYAQDTQAPRPLLKDAPGGAFQNSEVTCPGYPVAATKNFYGQTVAPREFSQGGAAAHRILQNVQIIEPLFQNKERNHCYPGVVYQEGDRMVASFMAEPMGITKNNENSRKQFENACSFESGQDSERQSHCTACAHSRGHPNPPKRIQLSNGTVGLLVPRNNSHPNMTQRQESVAGCGVVYTGQNSNFQWVIDPTYQDGGRTRIQTDGNWDRLHQRFVQPVYNIIDAHPSQVSTNKFPTGF</sequence>
<dbReference type="KEGG" id="ccin:107263139"/>
<evidence type="ECO:0000256" key="1">
    <source>
        <dbReference type="SAM" id="MobiDB-lite"/>
    </source>
</evidence>
<feature type="compositionally biased region" description="Basic and acidic residues" evidence="1">
    <location>
        <begin position="191"/>
        <end position="200"/>
    </location>
</feature>
<feature type="region of interest" description="Disordered" evidence="1">
    <location>
        <begin position="798"/>
        <end position="832"/>
    </location>
</feature>
<name>A0AAJ7BHK1_CEPCN</name>
<accession>A0AAJ7BHK1</accession>
<feature type="region of interest" description="Disordered" evidence="1">
    <location>
        <begin position="344"/>
        <end position="429"/>
    </location>
</feature>
<organism evidence="2 3">
    <name type="scientific">Cephus cinctus</name>
    <name type="common">Wheat stem sawfly</name>
    <dbReference type="NCBI Taxonomy" id="211228"/>
    <lineage>
        <taxon>Eukaryota</taxon>
        <taxon>Metazoa</taxon>
        <taxon>Ecdysozoa</taxon>
        <taxon>Arthropoda</taxon>
        <taxon>Hexapoda</taxon>
        <taxon>Insecta</taxon>
        <taxon>Pterygota</taxon>
        <taxon>Neoptera</taxon>
        <taxon>Endopterygota</taxon>
        <taxon>Hymenoptera</taxon>
        <taxon>Cephoidea</taxon>
        <taxon>Cephidae</taxon>
        <taxon>Cephus</taxon>
    </lineage>
</organism>
<dbReference type="AlphaFoldDB" id="A0AAJ7BHK1"/>
<evidence type="ECO:0000313" key="2">
    <source>
        <dbReference type="Proteomes" id="UP000694920"/>
    </source>
</evidence>
<dbReference type="Proteomes" id="UP000694920">
    <property type="component" value="Unplaced"/>
</dbReference>
<dbReference type="RefSeq" id="XP_015585522.1">
    <property type="nucleotide sequence ID" value="XM_015730036.2"/>
</dbReference>
<proteinExistence type="predicted"/>
<evidence type="ECO:0000313" key="3">
    <source>
        <dbReference type="RefSeq" id="XP_015585522.1"/>
    </source>
</evidence>
<reference evidence="3" key="1">
    <citation type="submission" date="2025-08" db="UniProtKB">
        <authorList>
            <consortium name="RefSeq"/>
        </authorList>
    </citation>
    <scope>IDENTIFICATION</scope>
</reference>
<feature type="compositionally biased region" description="Low complexity" evidence="1">
    <location>
        <begin position="348"/>
        <end position="358"/>
    </location>
</feature>
<feature type="compositionally biased region" description="Polar residues" evidence="1">
    <location>
        <begin position="141"/>
        <end position="172"/>
    </location>
</feature>
<gene>
    <name evidence="3" type="primary">LOC107263139</name>
</gene>
<feature type="compositionally biased region" description="Polar residues" evidence="1">
    <location>
        <begin position="822"/>
        <end position="831"/>
    </location>
</feature>
<keyword evidence="2" id="KW-1185">Reference proteome</keyword>
<protein>
    <submittedName>
        <fullName evidence="3">Uncharacterized protein LOC107263139 isoform X1</fullName>
    </submittedName>
</protein>
<feature type="region of interest" description="Disordered" evidence="1">
    <location>
        <begin position="141"/>
        <end position="218"/>
    </location>
</feature>
<feature type="compositionally biased region" description="Acidic residues" evidence="1">
    <location>
        <begin position="359"/>
        <end position="383"/>
    </location>
</feature>
<dbReference type="GeneID" id="107263139"/>